<dbReference type="PIRSF" id="PIRSF006092">
    <property type="entry name" value="GreA_GreB"/>
    <property type="match status" value="1"/>
</dbReference>
<name>A0ABQ3BHF9_9FLAO</name>
<keyword evidence="1" id="KW-0175">Coiled coil</keyword>
<dbReference type="GO" id="GO:0003746">
    <property type="term" value="F:translation elongation factor activity"/>
    <property type="evidence" value="ECO:0007669"/>
    <property type="project" value="UniProtKB-KW"/>
</dbReference>
<dbReference type="InterPro" id="IPR036953">
    <property type="entry name" value="GreA/GreB_C_sf"/>
</dbReference>
<keyword evidence="4" id="KW-0251">Elongation factor</keyword>
<dbReference type="Gene3D" id="3.10.50.30">
    <property type="entry name" value="Transcription elongation factor, GreA/GreB, C-terminal domain"/>
    <property type="match status" value="1"/>
</dbReference>
<comment type="caution">
    <text evidence="4">The sequence shown here is derived from an EMBL/GenBank/DDBJ whole genome shotgun (WGS) entry which is preliminary data.</text>
</comment>
<dbReference type="RefSeq" id="WP_027885951.1">
    <property type="nucleotide sequence ID" value="NZ_BMWY01000001.1"/>
</dbReference>
<evidence type="ECO:0000256" key="2">
    <source>
        <dbReference type="SAM" id="MobiDB-lite"/>
    </source>
</evidence>
<accession>A0ABQ3BHF9</accession>
<proteinExistence type="predicted"/>
<feature type="region of interest" description="Disordered" evidence="2">
    <location>
        <begin position="1"/>
        <end position="24"/>
    </location>
</feature>
<evidence type="ECO:0000313" key="5">
    <source>
        <dbReference type="Proteomes" id="UP000615593"/>
    </source>
</evidence>
<organism evidence="4 5">
    <name type="scientific">Mesonia mobilis</name>
    <dbReference type="NCBI Taxonomy" id="369791"/>
    <lineage>
        <taxon>Bacteria</taxon>
        <taxon>Pseudomonadati</taxon>
        <taxon>Bacteroidota</taxon>
        <taxon>Flavobacteriia</taxon>
        <taxon>Flavobacteriales</taxon>
        <taxon>Flavobacteriaceae</taxon>
        <taxon>Mesonia</taxon>
    </lineage>
</organism>
<evidence type="ECO:0000259" key="3">
    <source>
        <dbReference type="Pfam" id="PF01272"/>
    </source>
</evidence>
<feature type="domain" description="Transcription elongation factor GreA/GreB C-terminal" evidence="3">
    <location>
        <begin position="91"/>
        <end position="164"/>
    </location>
</feature>
<keyword evidence="5" id="KW-1185">Reference proteome</keyword>
<dbReference type="Proteomes" id="UP000615593">
    <property type="component" value="Unassembled WGS sequence"/>
</dbReference>
<reference evidence="5" key="1">
    <citation type="journal article" date="2019" name="Int. J. Syst. Evol. Microbiol.">
        <title>The Global Catalogue of Microorganisms (GCM) 10K type strain sequencing project: providing services to taxonomists for standard genome sequencing and annotation.</title>
        <authorList>
            <consortium name="The Broad Institute Genomics Platform"/>
            <consortium name="The Broad Institute Genome Sequencing Center for Infectious Disease"/>
            <person name="Wu L."/>
            <person name="Ma J."/>
        </authorList>
    </citation>
    <scope>NUCLEOTIDE SEQUENCE [LARGE SCALE GENOMIC DNA]</scope>
    <source>
        <strain evidence="5">KCTC 12708</strain>
    </source>
</reference>
<dbReference type="SUPFAM" id="SSF54534">
    <property type="entry name" value="FKBP-like"/>
    <property type="match status" value="1"/>
</dbReference>
<evidence type="ECO:0000313" key="4">
    <source>
        <dbReference type="EMBL" id="GGZ45421.1"/>
    </source>
</evidence>
<dbReference type="InterPro" id="IPR023459">
    <property type="entry name" value="Tscrpt_elong_fac_GreA/B_fam"/>
</dbReference>
<dbReference type="PANTHER" id="PTHR30437">
    <property type="entry name" value="TRANSCRIPTION ELONGATION FACTOR GREA"/>
    <property type="match status" value="1"/>
</dbReference>
<evidence type="ECO:0000256" key="1">
    <source>
        <dbReference type="SAM" id="Coils"/>
    </source>
</evidence>
<feature type="coiled-coil region" evidence="1">
    <location>
        <begin position="36"/>
        <end position="63"/>
    </location>
</feature>
<gene>
    <name evidence="4" type="primary">greA</name>
    <name evidence="4" type="ORF">GCM10008088_03330</name>
</gene>
<protein>
    <submittedName>
        <fullName evidence="4">Transcription elongation factor GreA</fullName>
    </submittedName>
</protein>
<dbReference type="InterPro" id="IPR001437">
    <property type="entry name" value="Tscrpt_elong_fac_GreA/B_C"/>
</dbReference>
<dbReference type="GeneID" id="94367978"/>
<dbReference type="EMBL" id="BMWY01000001">
    <property type="protein sequence ID" value="GGZ45421.1"/>
    <property type="molecule type" value="Genomic_DNA"/>
</dbReference>
<keyword evidence="4" id="KW-0648">Protein biosynthesis</keyword>
<dbReference type="PANTHER" id="PTHR30437:SF4">
    <property type="entry name" value="TRANSCRIPTION ELONGATION FACTOR GREA"/>
    <property type="match status" value="1"/>
</dbReference>
<dbReference type="Pfam" id="PF01272">
    <property type="entry name" value="GreA_GreB"/>
    <property type="match status" value="1"/>
</dbReference>
<sequence length="164" mass="18360">MSRGFVKEEDQEEAPIIPPRAALPNGVTNYVTPKGYQDLLDELKALEQERVELDASNETEKRRASGVIDGKIVLLKERISSARIIQPSQQKQNEIRFGAKVKLKMNGKLQQFQIVGVDEADIKQQKIAFVAPLAKALTGKANGDQINFRLGQESRKIEILSIDY</sequence>